<feature type="compositionally biased region" description="Polar residues" evidence="1">
    <location>
        <begin position="39"/>
        <end position="51"/>
    </location>
</feature>
<feature type="region of interest" description="Disordered" evidence="1">
    <location>
        <begin position="25"/>
        <end position="54"/>
    </location>
</feature>
<feature type="region of interest" description="Disordered" evidence="1">
    <location>
        <begin position="117"/>
        <end position="140"/>
    </location>
</feature>
<keyword evidence="3" id="KW-1185">Reference proteome</keyword>
<gene>
    <name evidence="2" type="ORF">PoB_003716100</name>
</gene>
<name>A0AAV4AR66_9GAST</name>
<proteinExistence type="predicted"/>
<organism evidence="2 3">
    <name type="scientific">Plakobranchus ocellatus</name>
    <dbReference type="NCBI Taxonomy" id="259542"/>
    <lineage>
        <taxon>Eukaryota</taxon>
        <taxon>Metazoa</taxon>
        <taxon>Spiralia</taxon>
        <taxon>Lophotrochozoa</taxon>
        <taxon>Mollusca</taxon>
        <taxon>Gastropoda</taxon>
        <taxon>Heterobranchia</taxon>
        <taxon>Euthyneura</taxon>
        <taxon>Panpulmonata</taxon>
        <taxon>Sacoglossa</taxon>
        <taxon>Placobranchoidea</taxon>
        <taxon>Plakobranchidae</taxon>
        <taxon>Plakobranchus</taxon>
    </lineage>
</organism>
<comment type="caution">
    <text evidence="2">The sequence shown here is derived from an EMBL/GenBank/DDBJ whole genome shotgun (WGS) entry which is preliminary data.</text>
</comment>
<accession>A0AAV4AR66</accession>
<evidence type="ECO:0000313" key="2">
    <source>
        <dbReference type="EMBL" id="GFO10656.1"/>
    </source>
</evidence>
<protein>
    <submittedName>
        <fullName evidence="2">Uncharacterized protein</fullName>
    </submittedName>
</protein>
<dbReference type="EMBL" id="BLXT01004186">
    <property type="protein sequence ID" value="GFO10656.1"/>
    <property type="molecule type" value="Genomic_DNA"/>
</dbReference>
<reference evidence="2 3" key="1">
    <citation type="journal article" date="2021" name="Elife">
        <title>Chloroplast acquisition without the gene transfer in kleptoplastic sea slugs, Plakobranchus ocellatus.</title>
        <authorList>
            <person name="Maeda T."/>
            <person name="Takahashi S."/>
            <person name="Yoshida T."/>
            <person name="Shimamura S."/>
            <person name="Takaki Y."/>
            <person name="Nagai Y."/>
            <person name="Toyoda A."/>
            <person name="Suzuki Y."/>
            <person name="Arimoto A."/>
            <person name="Ishii H."/>
            <person name="Satoh N."/>
            <person name="Nishiyama T."/>
            <person name="Hasebe M."/>
            <person name="Maruyama T."/>
            <person name="Minagawa J."/>
            <person name="Obokata J."/>
            <person name="Shigenobu S."/>
        </authorList>
    </citation>
    <scope>NUCLEOTIDE SEQUENCE [LARGE SCALE GENOMIC DNA]</scope>
</reference>
<dbReference type="Proteomes" id="UP000735302">
    <property type="component" value="Unassembled WGS sequence"/>
</dbReference>
<sequence length="167" mass="18066">MVDYLQRKLPEAEGIFWTQSTASGRPQVVTSWNPPPSDRFSQSPGCGQSSKCPDDGFRDEDYEVNWVWNASAGSVRNVLSGNSAQLEKHQDLTLSLVVFPREQIFAFGAAEGGALPGGVAPPPNAPNAPSANAPQQDVAGLQAPSRIRSDFSETWLFVDSQIRYTGL</sequence>
<dbReference type="AlphaFoldDB" id="A0AAV4AR66"/>
<evidence type="ECO:0000256" key="1">
    <source>
        <dbReference type="SAM" id="MobiDB-lite"/>
    </source>
</evidence>
<evidence type="ECO:0000313" key="3">
    <source>
        <dbReference type="Proteomes" id="UP000735302"/>
    </source>
</evidence>